<reference evidence="7" key="1">
    <citation type="journal article" date="2014" name="Genome Biol. Evol.">
        <title>Pangenome evidence for extensive interdomain horizontal transfer affecting lineage core and shell genes in uncultured planktonic thaumarchaeota and euryarchaeota.</title>
        <authorList>
            <person name="Deschamps P."/>
            <person name="Zivanovic Y."/>
            <person name="Moreira D."/>
            <person name="Rodriguez-Valera F."/>
            <person name="Lopez-Garcia P."/>
        </authorList>
    </citation>
    <scope>NUCLEOTIDE SEQUENCE</scope>
</reference>
<accession>A0A075HKL0</accession>
<keyword evidence="2" id="KW-0547">Nucleotide-binding</keyword>
<keyword evidence="3" id="KW-0067">ATP-binding</keyword>
<dbReference type="InterPro" id="IPR013155">
    <property type="entry name" value="M/V/L/I-tRNA-synth_anticd-bd"/>
</dbReference>
<dbReference type="Pfam" id="PF19302">
    <property type="entry name" value="DUF5915"/>
    <property type="match status" value="1"/>
</dbReference>
<evidence type="ECO:0000313" key="7">
    <source>
        <dbReference type="EMBL" id="AIF14483.1"/>
    </source>
</evidence>
<protein>
    <submittedName>
        <fullName evidence="7">Isoleucyl-tRNA synthetase (IARS, ileS)</fullName>
        <ecNumber evidence="7">6.1.1.5</ecNumber>
    </submittedName>
</protein>
<dbReference type="PANTHER" id="PTHR42780:SF1">
    <property type="entry name" value="ISOLEUCINE--TRNA LIGASE, CYTOPLASMIC"/>
    <property type="match status" value="1"/>
</dbReference>
<evidence type="ECO:0000256" key="1">
    <source>
        <dbReference type="ARBA" id="ARBA00022598"/>
    </source>
</evidence>
<proteinExistence type="predicted"/>
<dbReference type="GO" id="GO:0006428">
    <property type="term" value="P:isoleucyl-tRNA aminoacylation"/>
    <property type="evidence" value="ECO:0007669"/>
    <property type="project" value="TreeGrafter"/>
</dbReference>
<dbReference type="InterPro" id="IPR023586">
    <property type="entry name" value="Ile-tRNA-ligase_type2"/>
</dbReference>
<dbReference type="EC" id="6.1.1.5" evidence="7"/>
<dbReference type="Pfam" id="PF08264">
    <property type="entry name" value="Anticodon_1"/>
    <property type="match status" value="1"/>
</dbReference>
<name>A0A075HKL0_9EURY</name>
<dbReference type="CDD" id="cd07961">
    <property type="entry name" value="Anticodon_Ia_Ile_ABEc"/>
    <property type="match status" value="1"/>
</dbReference>
<dbReference type="PANTHER" id="PTHR42780">
    <property type="entry name" value="SOLEUCYL-TRNA SYNTHETASE"/>
    <property type="match status" value="1"/>
</dbReference>
<dbReference type="Gene3D" id="1.10.730.10">
    <property type="entry name" value="Isoleucyl-tRNA Synthetase, Domain 1"/>
    <property type="match status" value="1"/>
</dbReference>
<dbReference type="InterPro" id="IPR033709">
    <property type="entry name" value="Anticodon_Ile_ABEc"/>
</dbReference>
<evidence type="ECO:0000259" key="6">
    <source>
        <dbReference type="Pfam" id="PF08264"/>
    </source>
</evidence>
<gene>
    <name evidence="7" type="primary">IARS</name>
    <name evidence="7" type="synonym">ileS</name>
</gene>
<dbReference type="GO" id="GO:0004822">
    <property type="term" value="F:isoleucine-tRNA ligase activity"/>
    <property type="evidence" value="ECO:0007669"/>
    <property type="project" value="UniProtKB-EC"/>
</dbReference>
<evidence type="ECO:0000256" key="5">
    <source>
        <dbReference type="ARBA" id="ARBA00023146"/>
    </source>
</evidence>
<keyword evidence="1 7" id="KW-0436">Ligase</keyword>
<evidence type="ECO:0000256" key="3">
    <source>
        <dbReference type="ARBA" id="ARBA00022840"/>
    </source>
</evidence>
<dbReference type="InterPro" id="IPR009080">
    <property type="entry name" value="tRNAsynth_Ia_anticodon-bd"/>
</dbReference>
<dbReference type="EMBL" id="KF901002">
    <property type="protein sequence ID" value="AIF14483.1"/>
    <property type="molecule type" value="Genomic_DNA"/>
</dbReference>
<keyword evidence="5 7" id="KW-0030">Aminoacyl-tRNA synthetase</keyword>
<feature type="domain" description="Methionyl/Valyl/Leucyl/Isoleucyl-tRNA synthetase anticodon-binding" evidence="6">
    <location>
        <begin position="81"/>
        <end position="230"/>
    </location>
</feature>
<keyword evidence="4" id="KW-0648">Protein biosynthesis</keyword>
<sequence>MNPWDHFNKEGSDSIRWYMMTQSAPWSPTNFDSNGVRESYAKMFLTLWNVHRFHADYAALDGFDADDADGFVAVADRSPLDRWILSRLHTVANSYHDHFVEWDFHKAGRELEAFVVNDLSNWYVRRSRRRLWDEADSLDKRACQHTLHEVLLTVCRLMAPVAPFMPDQIHRDLTGVSVHLADWPVGSSLVESNLPPQDWALEQEMELVRALAETGRRVRVDADRRQRLPCRAGWIVGEPDIGRFHDLLADELNVESLTTEDDLERFQRMVVEPNRKALGKKCRQDLPAVIALLGEADPDNLLLEIDAGICILEGYDITMDDIEIRRVEKDGFAASTISDENVGDVSLVLDMSLDDDLLSKGLARDIIRRVQAKRKDLDLDVEASITLAVWVDGLELADADWAHVQSEVRAGAASLNDGAAAGDSFQVDGVSVTFTVEA</sequence>
<dbReference type="AlphaFoldDB" id="A0A075HKL0"/>
<evidence type="ECO:0000256" key="4">
    <source>
        <dbReference type="ARBA" id="ARBA00022917"/>
    </source>
</evidence>
<organism evidence="7">
    <name type="scientific">uncultured marine group II/III euryarchaeote KM3_67_D09</name>
    <dbReference type="NCBI Taxonomy" id="1456483"/>
    <lineage>
        <taxon>Archaea</taxon>
        <taxon>Methanobacteriati</taxon>
        <taxon>Methanobacteriota</taxon>
        <taxon>environmental samples</taxon>
    </lineage>
</organism>
<dbReference type="GO" id="GO:0005524">
    <property type="term" value="F:ATP binding"/>
    <property type="evidence" value="ECO:0007669"/>
    <property type="project" value="UniProtKB-KW"/>
</dbReference>
<evidence type="ECO:0000256" key="2">
    <source>
        <dbReference type="ARBA" id="ARBA00022741"/>
    </source>
</evidence>
<dbReference type="GO" id="GO:0000049">
    <property type="term" value="F:tRNA binding"/>
    <property type="evidence" value="ECO:0007669"/>
    <property type="project" value="InterPro"/>
</dbReference>
<dbReference type="SUPFAM" id="SSF47323">
    <property type="entry name" value="Anticodon-binding domain of a subclass of class I aminoacyl-tRNA synthetases"/>
    <property type="match status" value="1"/>
</dbReference>